<dbReference type="InParanoid" id="G2YEX8"/>
<dbReference type="Proteomes" id="UP000008177">
    <property type="component" value="Unplaced contigs"/>
</dbReference>
<protein>
    <submittedName>
        <fullName evidence="1">Uncharacterized protein</fullName>
    </submittedName>
</protein>
<organism evidence="1 2">
    <name type="scientific">Botryotinia fuckeliana (strain T4)</name>
    <name type="common">Noble rot fungus</name>
    <name type="synonym">Botrytis cinerea</name>
    <dbReference type="NCBI Taxonomy" id="999810"/>
    <lineage>
        <taxon>Eukaryota</taxon>
        <taxon>Fungi</taxon>
        <taxon>Dikarya</taxon>
        <taxon>Ascomycota</taxon>
        <taxon>Pezizomycotina</taxon>
        <taxon>Leotiomycetes</taxon>
        <taxon>Helotiales</taxon>
        <taxon>Sclerotiniaceae</taxon>
        <taxon>Botrytis</taxon>
    </lineage>
</organism>
<gene>
    <name evidence="1" type="ORF">BofuT4_uP090580.1</name>
</gene>
<sequence>MWFLFYLSNFKRGHCMHEYRHPVDKSTIGPHSGTLGYNADRGESRLEDVNRSLIPIFAQM</sequence>
<accession>G2YEX8</accession>
<evidence type="ECO:0000313" key="1">
    <source>
        <dbReference type="EMBL" id="CCD50371.1"/>
    </source>
</evidence>
<dbReference type="HOGENOM" id="CLU_2941463_0_0_1"/>
<name>G2YEX8_BOTF4</name>
<evidence type="ECO:0000313" key="2">
    <source>
        <dbReference type="Proteomes" id="UP000008177"/>
    </source>
</evidence>
<reference evidence="2" key="1">
    <citation type="journal article" date="2011" name="PLoS Genet.">
        <title>Genomic analysis of the necrotrophic fungal pathogens Sclerotinia sclerotiorum and Botrytis cinerea.</title>
        <authorList>
            <person name="Amselem J."/>
            <person name="Cuomo C.A."/>
            <person name="van Kan J.A."/>
            <person name="Viaud M."/>
            <person name="Benito E.P."/>
            <person name="Couloux A."/>
            <person name="Coutinho P.M."/>
            <person name="de Vries R.P."/>
            <person name="Dyer P.S."/>
            <person name="Fillinger S."/>
            <person name="Fournier E."/>
            <person name="Gout L."/>
            <person name="Hahn M."/>
            <person name="Kohn L."/>
            <person name="Lapalu N."/>
            <person name="Plummer K.M."/>
            <person name="Pradier J.M."/>
            <person name="Quevillon E."/>
            <person name="Sharon A."/>
            <person name="Simon A."/>
            <person name="ten Have A."/>
            <person name="Tudzynski B."/>
            <person name="Tudzynski P."/>
            <person name="Wincker P."/>
            <person name="Andrew M."/>
            <person name="Anthouard V."/>
            <person name="Beever R.E."/>
            <person name="Beffa R."/>
            <person name="Benoit I."/>
            <person name="Bouzid O."/>
            <person name="Brault B."/>
            <person name="Chen Z."/>
            <person name="Choquer M."/>
            <person name="Collemare J."/>
            <person name="Cotton P."/>
            <person name="Danchin E.G."/>
            <person name="Da Silva C."/>
            <person name="Gautier A."/>
            <person name="Giraud C."/>
            <person name="Giraud T."/>
            <person name="Gonzalez C."/>
            <person name="Grossetete S."/>
            <person name="Guldener U."/>
            <person name="Henrissat B."/>
            <person name="Howlett B.J."/>
            <person name="Kodira C."/>
            <person name="Kretschmer M."/>
            <person name="Lappartient A."/>
            <person name="Leroch M."/>
            <person name="Levis C."/>
            <person name="Mauceli E."/>
            <person name="Neuveglise C."/>
            <person name="Oeser B."/>
            <person name="Pearson M."/>
            <person name="Poulain J."/>
            <person name="Poussereau N."/>
            <person name="Quesneville H."/>
            <person name="Rascle C."/>
            <person name="Schumacher J."/>
            <person name="Segurens B."/>
            <person name="Sexton A."/>
            <person name="Silva E."/>
            <person name="Sirven C."/>
            <person name="Soanes D.M."/>
            <person name="Talbot N.J."/>
            <person name="Templeton M."/>
            <person name="Yandava C."/>
            <person name="Yarden O."/>
            <person name="Zeng Q."/>
            <person name="Rollins J.A."/>
            <person name="Lebrun M.H."/>
            <person name="Dickman M."/>
        </authorList>
    </citation>
    <scope>NUCLEOTIDE SEQUENCE [LARGE SCALE GENOMIC DNA]</scope>
    <source>
        <strain evidence="2">T4</strain>
    </source>
</reference>
<proteinExistence type="predicted"/>
<dbReference type="EMBL" id="FQ790325">
    <property type="protein sequence ID" value="CCD50371.1"/>
    <property type="molecule type" value="Genomic_DNA"/>
</dbReference>
<dbReference type="AlphaFoldDB" id="G2YEX8"/>